<dbReference type="AlphaFoldDB" id="A0A9W7L765"/>
<feature type="coiled-coil region" evidence="2">
    <location>
        <begin position="284"/>
        <end position="311"/>
    </location>
</feature>
<feature type="compositionally biased region" description="Pro residues" evidence="3">
    <location>
        <begin position="56"/>
        <end position="69"/>
    </location>
</feature>
<name>A0A9W7L765_9STRA</name>
<protein>
    <submittedName>
        <fullName evidence="4">Uncharacterized protein</fullName>
    </submittedName>
</protein>
<feature type="compositionally biased region" description="Pro residues" evidence="3">
    <location>
        <begin position="76"/>
        <end position="87"/>
    </location>
</feature>
<keyword evidence="1" id="KW-0945">Host-virus interaction</keyword>
<keyword evidence="5" id="KW-1185">Reference proteome</keyword>
<dbReference type="Proteomes" id="UP001165065">
    <property type="component" value="Unassembled WGS sequence"/>
</dbReference>
<reference evidence="5" key="1">
    <citation type="journal article" date="2023" name="Commun. Biol.">
        <title>Genome analysis of Parmales, the sister group of diatoms, reveals the evolutionary specialization of diatoms from phago-mixotrophs to photoautotrophs.</title>
        <authorList>
            <person name="Ban H."/>
            <person name="Sato S."/>
            <person name="Yoshikawa S."/>
            <person name="Yamada K."/>
            <person name="Nakamura Y."/>
            <person name="Ichinomiya M."/>
            <person name="Sato N."/>
            <person name="Blanc-Mathieu R."/>
            <person name="Endo H."/>
            <person name="Kuwata A."/>
            <person name="Ogata H."/>
        </authorList>
    </citation>
    <scope>NUCLEOTIDE SEQUENCE [LARGE SCALE GENOMIC DNA]</scope>
</reference>
<dbReference type="OrthoDB" id="206831at2759"/>
<evidence type="ECO:0000256" key="1">
    <source>
        <dbReference type="ARBA" id="ARBA00022581"/>
    </source>
</evidence>
<feature type="region of interest" description="Disordered" evidence="3">
    <location>
        <begin position="501"/>
        <end position="520"/>
    </location>
</feature>
<comment type="caution">
    <text evidence="4">The sequence shown here is derived from an EMBL/GenBank/DDBJ whole genome shotgun (WGS) entry which is preliminary data.</text>
</comment>
<proteinExistence type="predicted"/>
<organism evidence="4 5">
    <name type="scientific">Triparma columacea</name>
    <dbReference type="NCBI Taxonomy" id="722753"/>
    <lineage>
        <taxon>Eukaryota</taxon>
        <taxon>Sar</taxon>
        <taxon>Stramenopiles</taxon>
        <taxon>Ochrophyta</taxon>
        <taxon>Bolidophyceae</taxon>
        <taxon>Parmales</taxon>
        <taxon>Triparmaceae</taxon>
        <taxon>Triparma</taxon>
    </lineage>
</organism>
<gene>
    <name evidence="4" type="ORF">TrCOL_g4739</name>
</gene>
<feature type="region of interest" description="Disordered" evidence="3">
    <location>
        <begin position="1"/>
        <end position="198"/>
    </location>
</feature>
<dbReference type="EMBL" id="BRYA01000051">
    <property type="protein sequence ID" value="GMI35139.1"/>
    <property type="molecule type" value="Genomic_DNA"/>
</dbReference>
<feature type="compositionally biased region" description="Gly residues" evidence="3">
    <location>
        <begin position="504"/>
        <end position="518"/>
    </location>
</feature>
<feature type="compositionally biased region" description="Gly residues" evidence="3">
    <location>
        <begin position="147"/>
        <end position="161"/>
    </location>
</feature>
<accession>A0A9W7L765</accession>
<evidence type="ECO:0000313" key="4">
    <source>
        <dbReference type="EMBL" id="GMI35139.1"/>
    </source>
</evidence>
<sequence length="596" mass="64099">MPIPPPPSAAGGGAVMVSTKRKPKPPPPLPKPAQGVKMRPPSPGGGGSVGRRSPPGKVPPKPPPNPPPKGTAAVRKPPPPAAPPRPPRSGGSTKSKRGKPKPPPPSTNKSKAKPPPKPPSTAGSTTSRRAKAKPPPPPNPPKSTGGSSSGGSVSTGGGTGGASRSAPPLMRNSSSATPPPSNPMLAHSSTSSVMKKRLSGADIVRDDLRRQLREIQSTNNQLLHRKRYLEKRCSTFTEKIARLRAPSESTQKAKKLTESALKRVNELSDKLKAAGIQDVSDDTLTRRCTELEEHKKKLDKLKEDKAFLVKAIIELVGGEASMTSLLEEAKRKEMFSSPSGKGGGGGGGGGKVEVKHGEYADMYQHGKWDFAHPVETGTGKRIVIMSPAEKRKREEEAIKYREWCEEKMRAKMPTHMEDEREWGMLKTGYDAVNFFSNSAAKKKGVHVKKVNYSPRKTLFAAQVATNRTPQQQVMTKAAGLVMLPDNARIDKQGGIMKKTEALEGEGGGGDTGIQGGRGAMDTISPDVRKKLGLFEFEDYKQEMLQARKKDGLDYRSWKRGYESQHHQIVSSLRGQLAQIDVAAGMARDEILHLGAL</sequence>
<feature type="compositionally biased region" description="Low complexity" evidence="3">
    <location>
        <begin position="162"/>
        <end position="176"/>
    </location>
</feature>
<keyword evidence="2" id="KW-0175">Coiled coil</keyword>
<dbReference type="PANTHER" id="PTHR13037">
    <property type="entry name" value="FORMIN"/>
    <property type="match status" value="1"/>
</dbReference>
<evidence type="ECO:0000256" key="3">
    <source>
        <dbReference type="SAM" id="MobiDB-lite"/>
    </source>
</evidence>
<evidence type="ECO:0000256" key="2">
    <source>
        <dbReference type="SAM" id="Coils"/>
    </source>
</evidence>
<evidence type="ECO:0000313" key="5">
    <source>
        <dbReference type="Proteomes" id="UP001165065"/>
    </source>
</evidence>
<dbReference type="PANTHER" id="PTHR13037:SF24">
    <property type="entry name" value="POLYCOMB PROTEIN PCL-RELATED"/>
    <property type="match status" value="1"/>
</dbReference>